<name>A0A0Q2RRS9_VIBFU</name>
<dbReference type="GO" id="GO:0051082">
    <property type="term" value="F:unfolded protein binding"/>
    <property type="evidence" value="ECO:0007669"/>
    <property type="project" value="InterPro"/>
</dbReference>
<dbReference type="GO" id="GO:0016042">
    <property type="term" value="P:lipid catabolic process"/>
    <property type="evidence" value="ECO:0007669"/>
    <property type="project" value="UniProtKB-KW"/>
</dbReference>
<evidence type="ECO:0000256" key="11">
    <source>
        <dbReference type="ARBA" id="ARBA00023136"/>
    </source>
</evidence>
<comment type="function">
    <text evidence="1">May be involved in the folding of the extracellular lipase during its passage through the periplasm.</text>
</comment>
<dbReference type="GO" id="GO:0005886">
    <property type="term" value="C:plasma membrane"/>
    <property type="evidence" value="ECO:0007669"/>
    <property type="project" value="UniProtKB-SubCell"/>
</dbReference>
<keyword evidence="10" id="KW-0443">Lipid metabolism</keyword>
<evidence type="ECO:0000256" key="14">
    <source>
        <dbReference type="ARBA" id="ARBA00031542"/>
    </source>
</evidence>
<comment type="similarity">
    <text evidence="3">Belongs to the lipase chaperone family.</text>
</comment>
<dbReference type="InterPro" id="IPR004961">
    <property type="entry name" value="Lipase_chaperone"/>
</dbReference>
<feature type="signal peptide" evidence="16">
    <location>
        <begin position="1"/>
        <end position="19"/>
    </location>
</feature>
<evidence type="ECO:0000313" key="18">
    <source>
        <dbReference type="Proteomes" id="UP000051221"/>
    </source>
</evidence>
<gene>
    <name evidence="17" type="ORF">AMR76_06865</name>
</gene>
<dbReference type="EMBL" id="LKHS01000005">
    <property type="protein sequence ID" value="KQH86798.1"/>
    <property type="molecule type" value="Genomic_DNA"/>
</dbReference>
<keyword evidence="11" id="KW-0472">Membrane</keyword>
<evidence type="ECO:0000256" key="16">
    <source>
        <dbReference type="SAM" id="SignalP"/>
    </source>
</evidence>
<evidence type="ECO:0000256" key="6">
    <source>
        <dbReference type="ARBA" id="ARBA00022519"/>
    </source>
</evidence>
<keyword evidence="7" id="KW-0812">Transmembrane</keyword>
<reference evidence="17 18" key="1">
    <citation type="submission" date="2015-08" db="EMBL/GenBank/DDBJ databases">
        <title>Antibacterial properties of a collection of Vibrionaceae strains.</title>
        <authorList>
            <person name="Giubergia S."/>
        </authorList>
    </citation>
    <scope>NUCLEOTIDE SEQUENCE [LARGE SCALE GENOMIC DNA]</scope>
    <source>
        <strain evidence="17 18">S0821</strain>
    </source>
</reference>
<sequence length="284" mass="31544">MQKTALCLGIVAVLGSLSAAFWPSDTAPPAAMQVASQSDTELDQSSPRDLLDYFVSGLGEGDLKAIEHHVANYEQQTNGFLVDGALFEQFVRYKQALAELEPSVPINALDHAALSALNQQILALQLQFFTSEQQQHLFGEENQLRHLAMEKLRIAGEASDVADAKSQWQSVVAEQADYIQRSEHNTDLVNRLYNADGDDDEQSRYLARVAAVGEAGAERLSALDAQRTQFQQTLAVYLAERAVLLADSHLSEAQKTQQITALREARFDAKQWRRVEALERMQTQ</sequence>
<keyword evidence="5" id="KW-1003">Cell membrane</keyword>
<dbReference type="AlphaFoldDB" id="A0A0Q2RRS9"/>
<evidence type="ECO:0000256" key="13">
    <source>
        <dbReference type="ARBA" id="ARBA00030948"/>
    </source>
</evidence>
<keyword evidence="6" id="KW-0997">Cell inner membrane</keyword>
<keyword evidence="9" id="KW-1133">Transmembrane helix</keyword>
<proteinExistence type="inferred from homology"/>
<feature type="chain" id="PRO_5006196392" description="Lipase chaperone" evidence="16">
    <location>
        <begin position="20"/>
        <end position="284"/>
    </location>
</feature>
<evidence type="ECO:0000256" key="4">
    <source>
        <dbReference type="ARBA" id="ARBA00019692"/>
    </source>
</evidence>
<protein>
    <recommendedName>
        <fullName evidence="4">Lipase chaperone</fullName>
    </recommendedName>
    <alternativeName>
        <fullName evidence="15">Lipase foldase</fullName>
    </alternativeName>
    <alternativeName>
        <fullName evidence="13">Lipase helper protein</fullName>
    </alternativeName>
    <alternativeName>
        <fullName evidence="14">Lipase modulator</fullName>
    </alternativeName>
</protein>
<dbReference type="GO" id="GO:0006457">
    <property type="term" value="P:protein folding"/>
    <property type="evidence" value="ECO:0007669"/>
    <property type="project" value="InterPro"/>
</dbReference>
<evidence type="ECO:0000256" key="12">
    <source>
        <dbReference type="ARBA" id="ARBA00023186"/>
    </source>
</evidence>
<evidence type="ECO:0000256" key="5">
    <source>
        <dbReference type="ARBA" id="ARBA00022475"/>
    </source>
</evidence>
<evidence type="ECO:0000256" key="1">
    <source>
        <dbReference type="ARBA" id="ARBA00003280"/>
    </source>
</evidence>
<evidence type="ECO:0000256" key="10">
    <source>
        <dbReference type="ARBA" id="ARBA00023098"/>
    </source>
</evidence>
<evidence type="ECO:0000313" key="17">
    <source>
        <dbReference type="EMBL" id="KQH86798.1"/>
    </source>
</evidence>
<dbReference type="InParanoid" id="A0A0Q2RRS9"/>
<evidence type="ECO:0000256" key="7">
    <source>
        <dbReference type="ARBA" id="ARBA00022692"/>
    </source>
</evidence>
<comment type="subcellular location">
    <subcellularLocation>
        <location evidence="2">Cell inner membrane</location>
        <topology evidence="2">Single-pass membrane protein</topology>
        <orientation evidence="2">Periplasmic side</orientation>
    </subcellularLocation>
</comment>
<dbReference type="SUPFAM" id="SSF158855">
    <property type="entry name" value="Lipase chaperone-like"/>
    <property type="match status" value="1"/>
</dbReference>
<keyword evidence="18" id="KW-1185">Reference proteome</keyword>
<keyword evidence="16" id="KW-0732">Signal</keyword>
<keyword evidence="8" id="KW-0442">Lipid degradation</keyword>
<evidence type="ECO:0000256" key="15">
    <source>
        <dbReference type="ARBA" id="ARBA00033028"/>
    </source>
</evidence>
<dbReference type="Pfam" id="PF03280">
    <property type="entry name" value="Lipase_chap"/>
    <property type="match status" value="1"/>
</dbReference>
<dbReference type="RefSeq" id="WP_055465708.1">
    <property type="nucleotide sequence ID" value="NZ_LKHS01000005.1"/>
</dbReference>
<comment type="caution">
    <text evidence="17">The sequence shown here is derived from an EMBL/GenBank/DDBJ whole genome shotgun (WGS) entry which is preliminary data.</text>
</comment>
<organism evidence="17 18">
    <name type="scientific">Vibrio furnissii</name>
    <dbReference type="NCBI Taxonomy" id="29494"/>
    <lineage>
        <taxon>Bacteria</taxon>
        <taxon>Pseudomonadati</taxon>
        <taxon>Pseudomonadota</taxon>
        <taxon>Gammaproteobacteria</taxon>
        <taxon>Vibrionales</taxon>
        <taxon>Vibrionaceae</taxon>
        <taxon>Vibrio</taxon>
    </lineage>
</organism>
<accession>A0A0Q2RRS9</accession>
<evidence type="ECO:0000256" key="8">
    <source>
        <dbReference type="ARBA" id="ARBA00022963"/>
    </source>
</evidence>
<evidence type="ECO:0000256" key="2">
    <source>
        <dbReference type="ARBA" id="ARBA00004383"/>
    </source>
</evidence>
<keyword evidence="12" id="KW-0143">Chaperone</keyword>
<evidence type="ECO:0000256" key="9">
    <source>
        <dbReference type="ARBA" id="ARBA00022989"/>
    </source>
</evidence>
<dbReference type="Proteomes" id="UP000051221">
    <property type="component" value="Unassembled WGS sequence"/>
</dbReference>
<evidence type="ECO:0000256" key="3">
    <source>
        <dbReference type="ARBA" id="ARBA00010358"/>
    </source>
</evidence>